<evidence type="ECO:0000313" key="1">
    <source>
        <dbReference type="EMBL" id="EPY50474.1"/>
    </source>
</evidence>
<gene>
    <name evidence="1" type="ORF">SPOG_01232</name>
</gene>
<dbReference type="OMA" id="SFQRWFH"/>
<accession>S9VW65</accession>
<name>S9VW65_SCHCR</name>
<evidence type="ECO:0000313" key="2">
    <source>
        <dbReference type="Proteomes" id="UP000015464"/>
    </source>
</evidence>
<protein>
    <submittedName>
        <fullName evidence="1">Uncharacterized protein</fullName>
    </submittedName>
</protein>
<dbReference type="GeneID" id="25035563"/>
<organism evidence="1 2">
    <name type="scientific">Schizosaccharomyces cryophilus (strain OY26 / ATCC MYA-4695 / CBS 11777 / NBRC 106824 / NRRL Y48691)</name>
    <name type="common">Fission yeast</name>
    <dbReference type="NCBI Taxonomy" id="653667"/>
    <lineage>
        <taxon>Eukaryota</taxon>
        <taxon>Fungi</taxon>
        <taxon>Dikarya</taxon>
        <taxon>Ascomycota</taxon>
        <taxon>Taphrinomycotina</taxon>
        <taxon>Schizosaccharomycetes</taxon>
        <taxon>Schizosaccharomycetales</taxon>
        <taxon>Schizosaccharomycetaceae</taxon>
        <taxon>Schizosaccharomyces</taxon>
    </lineage>
</organism>
<dbReference type="RefSeq" id="XP_013024958.1">
    <property type="nucleotide sequence ID" value="XM_013169504.1"/>
</dbReference>
<dbReference type="SUPFAM" id="SSF103107">
    <property type="entry name" value="Hypothetical protein c14orf129, hspc210"/>
    <property type="match status" value="1"/>
</dbReference>
<proteinExistence type="predicted"/>
<dbReference type="AlphaFoldDB" id="S9VW65"/>
<dbReference type="EMBL" id="KE546993">
    <property type="protein sequence ID" value="EPY50474.1"/>
    <property type="molecule type" value="Genomic_DNA"/>
</dbReference>
<sequence>MDNQQLHIELDNAVREFRDGLQELSKQETHLKVVTHEQIQATLAWVNGEWEWEWEEKQGDGCTKKKFPSCESALLTISPSFQRWFHGQLESRLSSLF</sequence>
<dbReference type="Proteomes" id="UP000015464">
    <property type="component" value="Unassembled WGS sequence"/>
</dbReference>
<keyword evidence="2" id="KW-1185">Reference proteome</keyword>
<dbReference type="HOGENOM" id="CLU_2172537_0_0_1"/>
<reference evidence="1 2" key="1">
    <citation type="journal article" date="2011" name="Science">
        <title>Comparative functional genomics of the fission yeasts.</title>
        <authorList>
            <person name="Rhind N."/>
            <person name="Chen Z."/>
            <person name="Yassour M."/>
            <person name="Thompson D.A."/>
            <person name="Haas B.J."/>
            <person name="Habib N."/>
            <person name="Wapinski I."/>
            <person name="Roy S."/>
            <person name="Lin M.F."/>
            <person name="Heiman D.I."/>
            <person name="Young S.K."/>
            <person name="Furuya K."/>
            <person name="Guo Y."/>
            <person name="Pidoux A."/>
            <person name="Chen H.M."/>
            <person name="Robbertse B."/>
            <person name="Goldberg J.M."/>
            <person name="Aoki K."/>
            <person name="Bayne E.H."/>
            <person name="Berlin A.M."/>
            <person name="Desjardins C.A."/>
            <person name="Dobbs E."/>
            <person name="Dukaj L."/>
            <person name="Fan L."/>
            <person name="FitzGerald M.G."/>
            <person name="French C."/>
            <person name="Gujja S."/>
            <person name="Hansen K."/>
            <person name="Keifenheim D."/>
            <person name="Levin J.Z."/>
            <person name="Mosher R.A."/>
            <person name="Mueller C.A."/>
            <person name="Pfiffner J."/>
            <person name="Priest M."/>
            <person name="Russ C."/>
            <person name="Smialowska A."/>
            <person name="Swoboda P."/>
            <person name="Sykes S.M."/>
            <person name="Vaughn M."/>
            <person name="Vengrova S."/>
            <person name="Yoder R."/>
            <person name="Zeng Q."/>
            <person name="Allshire R."/>
            <person name="Baulcombe D."/>
            <person name="Birren B.W."/>
            <person name="Brown W."/>
            <person name="Ekwall K."/>
            <person name="Kellis M."/>
            <person name="Leatherwood J."/>
            <person name="Levin H."/>
            <person name="Margalit H."/>
            <person name="Martienssen R."/>
            <person name="Nieduszynski C.A."/>
            <person name="Spatafora J.W."/>
            <person name="Friedman N."/>
            <person name="Dalgaard J.Z."/>
            <person name="Baumann P."/>
            <person name="Niki H."/>
            <person name="Regev A."/>
            <person name="Nusbaum C."/>
        </authorList>
    </citation>
    <scope>NUCLEOTIDE SEQUENCE [LARGE SCALE GENOMIC DNA]</scope>
    <source>
        <strain evidence="2">OY26 / ATCC MYA-4695 / CBS 11777 / NBRC 106824 / NRRL Y48691</strain>
    </source>
</reference>
<dbReference type="InterPro" id="IPR023231">
    <property type="entry name" value="GSKIP_dom_sf"/>
</dbReference>